<dbReference type="AlphaFoldDB" id="A0AA44JAL5"/>
<gene>
    <name evidence="1" type="ORF">G6M46_21140</name>
</gene>
<name>A0AA44JAL5_AGRTU</name>
<comment type="caution">
    <text evidence="1">The sequence shown here is derived from an EMBL/GenBank/DDBJ whole genome shotgun (WGS) entry which is preliminary data.</text>
</comment>
<sequence>MLAAYEFTIGALADAAPLSLILPRNKYEATVLIGRYNDVPAAVFLEGEYAYHYFESADNTSWRGLIIPNVRVEVDETSVSDGGALGSLVRKSTTLGVRVKRDRSFDDGATVTLHDELADAGDQRAGFQNWQIVIGIDANKRVLWKTPK</sequence>
<proteinExistence type="predicted"/>
<dbReference type="RefSeq" id="WP_065658572.1">
    <property type="nucleotide sequence ID" value="NZ_CP123838.1"/>
</dbReference>
<accession>A0AA44JAL5</accession>
<dbReference type="Proteomes" id="UP000702952">
    <property type="component" value="Unassembled WGS sequence"/>
</dbReference>
<evidence type="ECO:0000313" key="2">
    <source>
        <dbReference type="Proteomes" id="UP000702952"/>
    </source>
</evidence>
<protein>
    <submittedName>
        <fullName evidence="1">Uncharacterized protein</fullName>
    </submittedName>
</protein>
<organism evidence="1 2">
    <name type="scientific">Agrobacterium tumefaciens</name>
    <dbReference type="NCBI Taxonomy" id="358"/>
    <lineage>
        <taxon>Bacteria</taxon>
        <taxon>Pseudomonadati</taxon>
        <taxon>Pseudomonadota</taxon>
        <taxon>Alphaproteobacteria</taxon>
        <taxon>Hyphomicrobiales</taxon>
        <taxon>Rhizobiaceae</taxon>
        <taxon>Rhizobium/Agrobacterium group</taxon>
        <taxon>Agrobacterium</taxon>
        <taxon>Agrobacterium tumefaciens complex</taxon>
    </lineage>
</organism>
<dbReference type="EMBL" id="JAAMAY010000030">
    <property type="protein sequence ID" value="NTC30641.1"/>
    <property type="molecule type" value="Genomic_DNA"/>
</dbReference>
<evidence type="ECO:0000313" key="1">
    <source>
        <dbReference type="EMBL" id="NTC30641.1"/>
    </source>
</evidence>
<reference evidence="1" key="1">
    <citation type="journal article" date="2020" name="Science">
        <title>Unexpected conservation and global transmission of agrobacterial virulence plasmids.</title>
        <authorList>
            <person name="Weisberg A.J."/>
            <person name="Davis E.W. 2nd"/>
            <person name="Tabima J."/>
            <person name="Belcher M.S."/>
            <person name="Miller M."/>
            <person name="Kuo C.H."/>
            <person name="Loper J.E."/>
            <person name="Grunwald N.J."/>
            <person name="Putnam M.L."/>
            <person name="Chang J.H."/>
        </authorList>
    </citation>
    <scope>NUCLEOTIDE SEQUENCE</scope>
    <source>
        <strain evidence="1">17-1853-1a</strain>
    </source>
</reference>